<evidence type="ECO:0000313" key="1">
    <source>
        <dbReference type="EMBL" id="PPQ82295.1"/>
    </source>
</evidence>
<accession>A0A409WUU6</accession>
<proteinExistence type="predicted"/>
<gene>
    <name evidence="1" type="ORF">CVT25_008446</name>
</gene>
<dbReference type="InParanoid" id="A0A409WUU6"/>
<name>A0A409WUU6_PSICY</name>
<dbReference type="EMBL" id="NHYD01003153">
    <property type="protein sequence ID" value="PPQ82295.1"/>
    <property type="molecule type" value="Genomic_DNA"/>
</dbReference>
<keyword evidence="2" id="KW-1185">Reference proteome</keyword>
<reference evidence="1 2" key="1">
    <citation type="journal article" date="2018" name="Evol. Lett.">
        <title>Horizontal gene cluster transfer increased hallucinogenic mushroom diversity.</title>
        <authorList>
            <person name="Reynolds H.T."/>
            <person name="Vijayakumar V."/>
            <person name="Gluck-Thaler E."/>
            <person name="Korotkin H.B."/>
            <person name="Matheny P.B."/>
            <person name="Slot J.C."/>
        </authorList>
    </citation>
    <scope>NUCLEOTIDE SEQUENCE [LARGE SCALE GENOMIC DNA]</scope>
    <source>
        <strain evidence="1 2">2631</strain>
    </source>
</reference>
<protein>
    <submittedName>
        <fullName evidence="1">Uncharacterized protein</fullName>
    </submittedName>
</protein>
<dbReference type="AlphaFoldDB" id="A0A409WUU6"/>
<comment type="caution">
    <text evidence="1">The sequence shown here is derived from an EMBL/GenBank/DDBJ whole genome shotgun (WGS) entry which is preliminary data.</text>
</comment>
<sequence>MIEGLPELRGAQGDVAPVRADLAEKHRRDCGVGLLVLQGVDGEAFEEYLDEDVARHVLPLEDAAARFR</sequence>
<dbReference type="Proteomes" id="UP000283269">
    <property type="component" value="Unassembled WGS sequence"/>
</dbReference>
<evidence type="ECO:0000313" key="2">
    <source>
        <dbReference type="Proteomes" id="UP000283269"/>
    </source>
</evidence>
<organism evidence="1 2">
    <name type="scientific">Psilocybe cyanescens</name>
    <dbReference type="NCBI Taxonomy" id="93625"/>
    <lineage>
        <taxon>Eukaryota</taxon>
        <taxon>Fungi</taxon>
        <taxon>Dikarya</taxon>
        <taxon>Basidiomycota</taxon>
        <taxon>Agaricomycotina</taxon>
        <taxon>Agaricomycetes</taxon>
        <taxon>Agaricomycetidae</taxon>
        <taxon>Agaricales</taxon>
        <taxon>Agaricineae</taxon>
        <taxon>Strophariaceae</taxon>
        <taxon>Psilocybe</taxon>
    </lineage>
</organism>